<evidence type="ECO:0000256" key="2">
    <source>
        <dbReference type="SAM" id="Phobius"/>
    </source>
</evidence>
<evidence type="ECO:0000313" key="4">
    <source>
        <dbReference type="Proteomes" id="UP001303046"/>
    </source>
</evidence>
<accession>A0ABR1C800</accession>
<feature type="region of interest" description="Disordered" evidence="1">
    <location>
        <begin position="52"/>
        <end position="83"/>
    </location>
</feature>
<dbReference type="EMBL" id="JAVFWL010000002">
    <property type="protein sequence ID" value="KAK6734638.1"/>
    <property type="molecule type" value="Genomic_DNA"/>
</dbReference>
<organism evidence="3 4">
    <name type="scientific">Necator americanus</name>
    <name type="common">Human hookworm</name>
    <dbReference type="NCBI Taxonomy" id="51031"/>
    <lineage>
        <taxon>Eukaryota</taxon>
        <taxon>Metazoa</taxon>
        <taxon>Ecdysozoa</taxon>
        <taxon>Nematoda</taxon>
        <taxon>Chromadorea</taxon>
        <taxon>Rhabditida</taxon>
        <taxon>Rhabditina</taxon>
        <taxon>Rhabditomorpha</taxon>
        <taxon>Strongyloidea</taxon>
        <taxon>Ancylostomatidae</taxon>
        <taxon>Bunostominae</taxon>
        <taxon>Necator</taxon>
    </lineage>
</organism>
<evidence type="ECO:0000256" key="1">
    <source>
        <dbReference type="SAM" id="MobiDB-lite"/>
    </source>
</evidence>
<keyword evidence="2" id="KW-0812">Transmembrane</keyword>
<keyword evidence="2" id="KW-1133">Transmembrane helix</keyword>
<sequence>MDEMRFRLRQAIYTIALKKNSRSFHSASETLNDYEEWLVDQFIAQITRSVGNGSTMTSRDHREESSTSPRAVSHKFPVSSDNGLDPHRMTIALESFTTEPLNDNHRKLITIDDLRMMDLPAASSESRAVPLLFRLPLWQLILMTASSILFLFLISTILIVCLHERKKKAVFVRKPAFSLALQDNHHVPNANNASGSFRDRFNQLRGKERTVQERDNGEIWVQPSTTFNSVAALPRV</sequence>
<dbReference type="Proteomes" id="UP001303046">
    <property type="component" value="Unassembled WGS sequence"/>
</dbReference>
<reference evidence="3 4" key="1">
    <citation type="submission" date="2023-08" db="EMBL/GenBank/DDBJ databases">
        <title>A Necator americanus chromosomal reference genome.</title>
        <authorList>
            <person name="Ilik V."/>
            <person name="Petrzelkova K.J."/>
            <person name="Pardy F."/>
            <person name="Fuh T."/>
            <person name="Niatou-Singa F.S."/>
            <person name="Gouil Q."/>
            <person name="Baker L."/>
            <person name="Ritchie M.E."/>
            <person name="Jex A.R."/>
            <person name="Gazzola D."/>
            <person name="Li H."/>
            <person name="Toshio Fujiwara R."/>
            <person name="Zhan B."/>
            <person name="Aroian R.V."/>
            <person name="Pafco B."/>
            <person name="Schwarz E.M."/>
        </authorList>
    </citation>
    <scope>NUCLEOTIDE SEQUENCE [LARGE SCALE GENOMIC DNA]</scope>
    <source>
        <strain evidence="3 4">Aroian</strain>
        <tissue evidence="3">Whole animal</tissue>
    </source>
</reference>
<gene>
    <name evidence="3" type="primary">Necator_chrII.g5850</name>
    <name evidence="3" type="ORF">RB195_018057</name>
</gene>
<keyword evidence="2" id="KW-0472">Membrane</keyword>
<feature type="transmembrane region" description="Helical" evidence="2">
    <location>
        <begin position="137"/>
        <end position="162"/>
    </location>
</feature>
<evidence type="ECO:0000313" key="3">
    <source>
        <dbReference type="EMBL" id="KAK6734638.1"/>
    </source>
</evidence>
<protein>
    <submittedName>
        <fullName evidence="3">Uncharacterized protein</fullName>
    </submittedName>
</protein>
<name>A0ABR1C800_NECAM</name>
<keyword evidence="4" id="KW-1185">Reference proteome</keyword>
<proteinExistence type="predicted"/>
<comment type="caution">
    <text evidence="3">The sequence shown here is derived from an EMBL/GenBank/DDBJ whole genome shotgun (WGS) entry which is preliminary data.</text>
</comment>